<dbReference type="Gene3D" id="1.25.40.10">
    <property type="entry name" value="Tetratricopeptide repeat domain"/>
    <property type="match status" value="1"/>
</dbReference>
<keyword evidence="1" id="KW-1133">Transmembrane helix</keyword>
<dbReference type="EMBL" id="CP071793">
    <property type="protein sequence ID" value="QTD53026.1"/>
    <property type="molecule type" value="Genomic_DNA"/>
</dbReference>
<accession>A0A8A4TSU4</accession>
<gene>
    <name evidence="2" type="ORF">J3U87_11235</name>
</gene>
<dbReference type="AlphaFoldDB" id="A0A8A4TSU4"/>
<evidence type="ECO:0000256" key="1">
    <source>
        <dbReference type="SAM" id="Phobius"/>
    </source>
</evidence>
<sequence length="253" mass="28543">MTKRKEERRELLKDDEFLNVMERGARFAHDEPKIVLGSSLGALLILALIFGFMSLRETQRDTNAASVYQVEKILSASQDDQDLETELKFDSKKAQYEAALLEVEKVISEQSGITRQQALIHKVGCLIALGRQDEVEPVYQEIIAKNNGYRFFGIKGLADFYLARNEYDKALAQYDALQKARGATFPEVDELVTIQRARCFKGKGDLSQARSLLNELVDKYKENDVNDRPPVFSTAEELLKELGEGEQAATEAT</sequence>
<evidence type="ECO:0000313" key="3">
    <source>
        <dbReference type="Proteomes" id="UP000663929"/>
    </source>
</evidence>
<keyword evidence="1" id="KW-0472">Membrane</keyword>
<keyword evidence="3" id="KW-1185">Reference proteome</keyword>
<dbReference type="SUPFAM" id="SSF48452">
    <property type="entry name" value="TPR-like"/>
    <property type="match status" value="1"/>
</dbReference>
<proteinExistence type="predicted"/>
<evidence type="ECO:0008006" key="4">
    <source>
        <dbReference type="Google" id="ProtNLM"/>
    </source>
</evidence>
<organism evidence="2 3">
    <name type="scientific">Sulfidibacter corallicola</name>
    <dbReference type="NCBI Taxonomy" id="2818388"/>
    <lineage>
        <taxon>Bacteria</taxon>
        <taxon>Pseudomonadati</taxon>
        <taxon>Acidobacteriota</taxon>
        <taxon>Holophagae</taxon>
        <taxon>Acanthopleuribacterales</taxon>
        <taxon>Acanthopleuribacteraceae</taxon>
        <taxon>Sulfidibacter</taxon>
    </lineage>
</organism>
<name>A0A8A4TSU4_SULCO</name>
<dbReference type="RefSeq" id="WP_237383124.1">
    <property type="nucleotide sequence ID" value="NZ_CP071793.1"/>
</dbReference>
<evidence type="ECO:0000313" key="2">
    <source>
        <dbReference type="EMBL" id="QTD53026.1"/>
    </source>
</evidence>
<dbReference type="Proteomes" id="UP000663929">
    <property type="component" value="Chromosome"/>
</dbReference>
<protein>
    <recommendedName>
        <fullName evidence="4">Tetratricopeptide repeat-like domain-containing protein</fullName>
    </recommendedName>
</protein>
<reference evidence="2" key="1">
    <citation type="submission" date="2021-03" db="EMBL/GenBank/DDBJ databases">
        <title>Acanthopleuribacteraceae sp. M133.</title>
        <authorList>
            <person name="Wang G."/>
        </authorList>
    </citation>
    <scope>NUCLEOTIDE SEQUENCE</scope>
    <source>
        <strain evidence="2">M133</strain>
    </source>
</reference>
<feature type="transmembrane region" description="Helical" evidence="1">
    <location>
        <begin position="34"/>
        <end position="55"/>
    </location>
</feature>
<dbReference type="KEGG" id="scor:J3U87_11235"/>
<keyword evidence="1" id="KW-0812">Transmembrane</keyword>
<dbReference type="InterPro" id="IPR011990">
    <property type="entry name" value="TPR-like_helical_dom_sf"/>
</dbReference>